<name>A0A930HLV1_9BACT</name>
<evidence type="ECO:0000259" key="2">
    <source>
        <dbReference type="PROSITE" id="PS50853"/>
    </source>
</evidence>
<dbReference type="Proteomes" id="UP000771736">
    <property type="component" value="Unassembled WGS sequence"/>
</dbReference>
<dbReference type="InterPro" id="IPR013783">
    <property type="entry name" value="Ig-like_fold"/>
</dbReference>
<protein>
    <recommendedName>
        <fullName evidence="2">Fibronectin type-III domain-containing protein</fullName>
    </recommendedName>
</protein>
<feature type="signal peptide" evidence="1">
    <location>
        <begin position="1"/>
        <end position="23"/>
    </location>
</feature>
<dbReference type="Gene3D" id="2.60.120.200">
    <property type="match status" value="2"/>
</dbReference>
<accession>A0A930HLV1</accession>
<dbReference type="InterPro" id="IPR003961">
    <property type="entry name" value="FN3_dom"/>
</dbReference>
<dbReference type="SMART" id="SM00060">
    <property type="entry name" value="FN3"/>
    <property type="match status" value="3"/>
</dbReference>
<comment type="caution">
    <text evidence="3">The sequence shown here is derived from an EMBL/GenBank/DDBJ whole genome shotgun (WGS) entry which is preliminary data.</text>
</comment>
<gene>
    <name evidence="3" type="ORF">HXN26_04075</name>
</gene>
<dbReference type="Pfam" id="PF07675">
    <property type="entry name" value="Cleaved_Adhesin"/>
    <property type="match status" value="2"/>
</dbReference>
<dbReference type="SUPFAM" id="SSF49265">
    <property type="entry name" value="Fibronectin type III"/>
    <property type="match status" value="1"/>
</dbReference>
<dbReference type="EMBL" id="JABZSJ010000014">
    <property type="protein sequence ID" value="MBF1384022.1"/>
    <property type="molecule type" value="Genomic_DNA"/>
</dbReference>
<evidence type="ECO:0000313" key="4">
    <source>
        <dbReference type="Proteomes" id="UP000771736"/>
    </source>
</evidence>
<organism evidence="3 4">
    <name type="scientific">Prevotella aurantiaca</name>
    <dbReference type="NCBI Taxonomy" id="596085"/>
    <lineage>
        <taxon>Bacteria</taxon>
        <taxon>Pseudomonadati</taxon>
        <taxon>Bacteroidota</taxon>
        <taxon>Bacteroidia</taxon>
        <taxon>Bacteroidales</taxon>
        <taxon>Prevotellaceae</taxon>
        <taxon>Prevotella</taxon>
    </lineage>
</organism>
<feature type="domain" description="Fibronectin type-III" evidence="2">
    <location>
        <begin position="789"/>
        <end position="892"/>
    </location>
</feature>
<dbReference type="InterPro" id="IPR036116">
    <property type="entry name" value="FN3_sf"/>
</dbReference>
<evidence type="ECO:0000313" key="3">
    <source>
        <dbReference type="EMBL" id="MBF1384022.1"/>
    </source>
</evidence>
<feature type="chain" id="PRO_5037319508" description="Fibronectin type-III domain-containing protein" evidence="1">
    <location>
        <begin position="24"/>
        <end position="1476"/>
    </location>
</feature>
<reference evidence="3" key="1">
    <citation type="submission" date="2020-04" db="EMBL/GenBank/DDBJ databases">
        <title>Deep metagenomics examines the oral microbiome during advanced dental caries in children, revealing novel taxa and co-occurrences with host molecules.</title>
        <authorList>
            <person name="Baker J.L."/>
            <person name="Morton J.T."/>
            <person name="Dinis M."/>
            <person name="Alvarez R."/>
            <person name="Tran N.C."/>
            <person name="Knight R."/>
            <person name="Edlund A."/>
        </authorList>
    </citation>
    <scope>NUCLEOTIDE SEQUENCE</scope>
    <source>
        <strain evidence="3">JCVI_44_bin.5</strain>
    </source>
</reference>
<keyword evidence="1" id="KW-0732">Signal</keyword>
<proteinExistence type="predicted"/>
<dbReference type="Gene3D" id="2.60.40.10">
    <property type="entry name" value="Immunoglobulins"/>
    <property type="match status" value="3"/>
</dbReference>
<dbReference type="NCBIfam" id="NF038128">
    <property type="entry name" value="choice_anch_J"/>
    <property type="match status" value="2"/>
</dbReference>
<evidence type="ECO:0000256" key="1">
    <source>
        <dbReference type="SAM" id="SignalP"/>
    </source>
</evidence>
<dbReference type="CDD" id="cd00063">
    <property type="entry name" value="FN3"/>
    <property type="match status" value="1"/>
</dbReference>
<dbReference type="RefSeq" id="WP_273158926.1">
    <property type="nucleotide sequence ID" value="NZ_JABZSJ010000014.1"/>
</dbReference>
<dbReference type="PROSITE" id="PS50853">
    <property type="entry name" value="FN3"/>
    <property type="match status" value="1"/>
</dbReference>
<sequence length="1476" mass="161818">MKTKLTFLLGGMLSFIVLPPALAQTETQQMLRISPKTIHSPKLPNASEMEVTKRFPMLKAKMPSTESNTKMVTSPKQTTYKLAVNPKQSIWGNVITDHLLGIYSFNPMPFVNFTELAIYKKGIFNGGCGLIDDELHGIYFDDTYAVYGVIGVFHYAFNTDTWAMVSQPVQVNNWSVIATETATDPKTGEVFGQFYSSDLKSLEWGVIDYKTLTRTTISKAEHNYLALGITNDGRAYGVADDGNLYQIDRTTGKETLKGNTGVAVKDKGGNHFYQSGEIDPNTNEFYWAAKKANGECILYTVDLTDGHVKTICSMENATVVGMVIPMPKAAAAAPNTATDLQAQFTDASTSGTISFKAPETQFDGTALESGTTLSYIVTADNKQVASGTVAPGETVQAAIQVPEGMNHFIVTTSNSYGKSPKVKLNRYVGYDVPLPVSRIDLKIDNSRKATVAWQAPTKGLHQAYIGQLSYDVYRFGSTDTVKVASGLTATSFSETLPKSTRTSYAYGVRVINTTQHSQVARSEYQVTGDVFSVPFFDDFKNKSDAYIYTIVDNNNDGFTWKWVDDNEKGKAFRYSYSRNNAGDDWLMSPPVKLEAGKTYNVSFLACNAEAQYKEKLEVKMGNAATAEAMTIDVVPTTEITNPNYQEYGGQITPTADGDYYIGFHAISEAKRYFIYLGGISIEPVSANNAPAAVDNLSVVANPTGALKSAVSFMAPAKTVEGKTLNKIEKIEVRNGGQVLKTIVKPTPGAEIKFIDEKPSRGINNYIVVAFNENGNGPKAICRAFIGKDTPAEPVAKAIDQVTSVKLTWEPAKGVHGGVVEAAKVSYDIFDVEGGELGDQVTTVEDGQTEYTIKGLNTMEGPQRYRYWAIAANYEGQSSDFATISTILGAPYALPYHNSFKGATLEDQLFYINSSNDKVLWRVTNADAADNDGGSLSFKPRAEGSSAITSGKIDMRGAVQPKLSFSYKATNKTPVRLEITFKQKDGTLTDPVWIHDFANETTIGKWVDKMIELPEALVTQDYALMIIKAYADGASSDVVYLDNISISDPLQCDAAIELSAPERVKKGQEVNLKIKVSNLGIDKIENAALKVSMNDKVIYHSNIKQSLAMLQEVVVPISYTTTILDPSDRHAIKAELTVNNDLQTDNNIALANILLEKANVLPPTNLTSNTDKPSCIELSWKQPETVPELITDNFEGYEAWGTDFGKWSTYDADKGFAMQVSVQVKYPHQGEQFAFMNWKPNDYFNGNRELAPHSGEKAAVALYQLDSKGNMVAADNWLISQLLTGKEQTISFWVNNVQGNKNTTETFEVLTTSTDNQPASFKKLDSYEQATGTWKEISVKLPAGTRYFAIRHTTPAKQVFVFMVDDITFEASNGPASYNIYRGDTLLARTIQTSFIDENLTPGSANSYKVTAVYPDGAESEPLSITVTTDIRTLVGNAEQPFNVYTIDGKLVYKGLHKLTSLPKGAYIINGKTIVVR</sequence>
<dbReference type="InterPro" id="IPR011628">
    <property type="entry name" value="Cleaved_adhesin"/>
</dbReference>
<dbReference type="SUPFAM" id="SSF75011">
    <property type="entry name" value="3-carboxy-cis,cis-mucoante lactonizing enzyme"/>
    <property type="match status" value="1"/>
</dbReference>